<evidence type="ECO:0000256" key="5">
    <source>
        <dbReference type="PROSITE-ProRule" id="PRU00047"/>
    </source>
</evidence>
<feature type="domain" description="Reverse transcriptase" evidence="8">
    <location>
        <begin position="584"/>
        <end position="800"/>
    </location>
</feature>
<dbReference type="GO" id="GO:0003964">
    <property type="term" value="F:RNA-directed DNA polymerase activity"/>
    <property type="evidence" value="ECO:0007669"/>
    <property type="project" value="UniProtKB-KW"/>
</dbReference>
<dbReference type="SMART" id="SM00343">
    <property type="entry name" value="ZnF_C2HC"/>
    <property type="match status" value="2"/>
</dbReference>
<dbReference type="Gene3D" id="3.10.10.10">
    <property type="entry name" value="HIV Type 1 Reverse Transcriptase, subunit A, domain 1"/>
    <property type="match status" value="1"/>
</dbReference>
<dbReference type="InterPro" id="IPR041577">
    <property type="entry name" value="RT_RNaseH_2"/>
</dbReference>
<evidence type="ECO:0000259" key="8">
    <source>
        <dbReference type="PROSITE" id="PS50878"/>
    </source>
</evidence>
<feature type="compositionally biased region" description="Low complexity" evidence="6">
    <location>
        <begin position="106"/>
        <end position="115"/>
    </location>
</feature>
<evidence type="ECO:0000313" key="10">
    <source>
        <dbReference type="EMBL" id="GEV61868.1"/>
    </source>
</evidence>
<dbReference type="InterPro" id="IPR005162">
    <property type="entry name" value="Retrotrans_gag_dom"/>
</dbReference>
<dbReference type="PANTHER" id="PTHR37984">
    <property type="entry name" value="PROTEIN CBG26694"/>
    <property type="match status" value="1"/>
</dbReference>
<dbReference type="GO" id="GO:0004190">
    <property type="term" value="F:aspartic-type endopeptidase activity"/>
    <property type="evidence" value="ECO:0007669"/>
    <property type="project" value="UniProtKB-KW"/>
</dbReference>
<keyword evidence="5" id="KW-0862">Zinc</keyword>
<evidence type="ECO:0000259" key="9">
    <source>
        <dbReference type="PROSITE" id="PS50994"/>
    </source>
</evidence>
<dbReference type="SUPFAM" id="SSF57756">
    <property type="entry name" value="Retrovirus zinc finger-like domains"/>
    <property type="match status" value="1"/>
</dbReference>
<dbReference type="Pfam" id="PF17919">
    <property type="entry name" value="RT_RNaseH_2"/>
    <property type="match status" value="1"/>
</dbReference>
<keyword evidence="2" id="KW-0378">Hydrolase</keyword>
<dbReference type="InterPro" id="IPR043502">
    <property type="entry name" value="DNA/RNA_pol_sf"/>
</dbReference>
<keyword evidence="10" id="KW-0808">Transferase</keyword>
<comment type="caution">
    <text evidence="10">The sequence shown here is derived from an EMBL/GenBank/DDBJ whole genome shotgun (WGS) entry which is preliminary data.</text>
</comment>
<gene>
    <name evidence="10" type="ORF">Tci_133845</name>
</gene>
<evidence type="ECO:0000256" key="6">
    <source>
        <dbReference type="SAM" id="MobiDB-lite"/>
    </source>
</evidence>
<dbReference type="InterPro" id="IPR001878">
    <property type="entry name" value="Znf_CCHC"/>
</dbReference>
<feature type="domain" description="CCHC-type" evidence="7">
    <location>
        <begin position="568"/>
        <end position="583"/>
    </location>
</feature>
<dbReference type="Pfam" id="PF17921">
    <property type="entry name" value="Integrase_H2C2"/>
    <property type="match status" value="1"/>
</dbReference>
<dbReference type="PROSITE" id="PS50994">
    <property type="entry name" value="INTEGRASE"/>
    <property type="match status" value="1"/>
</dbReference>
<keyword evidence="4" id="KW-0511">Multifunctional enzyme</keyword>
<feature type="compositionally biased region" description="Low complexity" evidence="6">
    <location>
        <begin position="287"/>
        <end position="298"/>
    </location>
</feature>
<dbReference type="Pfam" id="PF00098">
    <property type="entry name" value="zf-CCHC"/>
    <property type="match status" value="1"/>
</dbReference>
<evidence type="ECO:0000256" key="1">
    <source>
        <dbReference type="ARBA" id="ARBA00022670"/>
    </source>
</evidence>
<evidence type="ECO:0000259" key="7">
    <source>
        <dbReference type="PROSITE" id="PS50158"/>
    </source>
</evidence>
<dbReference type="InterPro" id="IPR036397">
    <property type="entry name" value="RNaseH_sf"/>
</dbReference>
<dbReference type="InterPro" id="IPR041588">
    <property type="entry name" value="Integrase_H2C2"/>
</dbReference>
<dbReference type="InterPro" id="IPR043128">
    <property type="entry name" value="Rev_trsase/Diguanyl_cyclase"/>
</dbReference>
<dbReference type="Pfam" id="PF03732">
    <property type="entry name" value="Retrotrans_gag"/>
    <property type="match status" value="1"/>
</dbReference>
<dbReference type="CDD" id="cd01647">
    <property type="entry name" value="RT_LTR"/>
    <property type="match status" value="1"/>
</dbReference>
<name>A0A699GR86_TANCI</name>
<dbReference type="PROSITE" id="PS50158">
    <property type="entry name" value="ZF_CCHC"/>
    <property type="match status" value="1"/>
</dbReference>
<feature type="domain" description="Integrase catalytic" evidence="9">
    <location>
        <begin position="918"/>
        <end position="1093"/>
    </location>
</feature>
<dbReference type="Gene3D" id="3.30.70.270">
    <property type="match status" value="1"/>
</dbReference>
<dbReference type="SUPFAM" id="SSF56672">
    <property type="entry name" value="DNA/RNA polymerases"/>
    <property type="match status" value="1"/>
</dbReference>
<dbReference type="GO" id="GO:0015074">
    <property type="term" value="P:DNA integration"/>
    <property type="evidence" value="ECO:0007669"/>
    <property type="project" value="InterPro"/>
</dbReference>
<feature type="region of interest" description="Disordered" evidence="6">
    <location>
        <begin position="106"/>
        <end position="145"/>
    </location>
</feature>
<keyword evidence="5" id="KW-0479">Metal-binding</keyword>
<dbReference type="InterPro" id="IPR050951">
    <property type="entry name" value="Retrovirus_Pol_polyprotein"/>
</dbReference>
<evidence type="ECO:0000256" key="3">
    <source>
        <dbReference type="ARBA" id="ARBA00023125"/>
    </source>
</evidence>
<dbReference type="Gene3D" id="3.30.420.10">
    <property type="entry name" value="Ribonuclease H-like superfamily/Ribonuclease H"/>
    <property type="match status" value="1"/>
</dbReference>
<feature type="compositionally biased region" description="Low complexity" evidence="6">
    <location>
        <begin position="122"/>
        <end position="145"/>
    </location>
</feature>
<evidence type="ECO:0000256" key="4">
    <source>
        <dbReference type="ARBA" id="ARBA00023268"/>
    </source>
</evidence>
<dbReference type="AlphaFoldDB" id="A0A699GR86"/>
<feature type="region of interest" description="Disordered" evidence="6">
    <location>
        <begin position="285"/>
        <end position="327"/>
    </location>
</feature>
<dbReference type="InterPro" id="IPR000477">
    <property type="entry name" value="RT_dom"/>
</dbReference>
<protein>
    <submittedName>
        <fullName evidence="10">Reverse transcriptase domain-containing protein</fullName>
    </submittedName>
</protein>
<evidence type="ECO:0000256" key="2">
    <source>
        <dbReference type="ARBA" id="ARBA00022750"/>
    </source>
</evidence>
<dbReference type="InterPro" id="IPR001584">
    <property type="entry name" value="Integrase_cat-core"/>
</dbReference>
<keyword evidence="10" id="KW-0548">Nucleotidyltransferase</keyword>
<dbReference type="GO" id="GO:0003677">
    <property type="term" value="F:DNA binding"/>
    <property type="evidence" value="ECO:0007669"/>
    <property type="project" value="UniProtKB-KW"/>
</dbReference>
<dbReference type="InterPro" id="IPR012337">
    <property type="entry name" value="RNaseH-like_sf"/>
</dbReference>
<dbReference type="Gene3D" id="1.10.340.70">
    <property type="match status" value="1"/>
</dbReference>
<organism evidence="10">
    <name type="scientific">Tanacetum cinerariifolium</name>
    <name type="common">Dalmatian daisy</name>
    <name type="synonym">Chrysanthemum cinerariifolium</name>
    <dbReference type="NCBI Taxonomy" id="118510"/>
    <lineage>
        <taxon>Eukaryota</taxon>
        <taxon>Viridiplantae</taxon>
        <taxon>Streptophyta</taxon>
        <taxon>Embryophyta</taxon>
        <taxon>Tracheophyta</taxon>
        <taxon>Spermatophyta</taxon>
        <taxon>Magnoliopsida</taxon>
        <taxon>eudicotyledons</taxon>
        <taxon>Gunneridae</taxon>
        <taxon>Pentapetalae</taxon>
        <taxon>asterids</taxon>
        <taxon>campanulids</taxon>
        <taxon>Asterales</taxon>
        <taxon>Asteraceae</taxon>
        <taxon>Asteroideae</taxon>
        <taxon>Anthemideae</taxon>
        <taxon>Anthemidinae</taxon>
        <taxon>Tanacetum</taxon>
    </lineage>
</organism>
<dbReference type="EMBL" id="BKCJ010028908">
    <property type="protein sequence ID" value="GEV61868.1"/>
    <property type="molecule type" value="Genomic_DNA"/>
</dbReference>
<keyword evidence="5" id="KW-0863">Zinc-finger</keyword>
<reference evidence="10" key="1">
    <citation type="journal article" date="2019" name="Sci. Rep.">
        <title>Draft genome of Tanacetum cinerariifolium, the natural source of mosquito coil.</title>
        <authorList>
            <person name="Yamashiro T."/>
            <person name="Shiraishi A."/>
            <person name="Satake H."/>
            <person name="Nakayama K."/>
        </authorList>
    </citation>
    <scope>NUCLEOTIDE SEQUENCE</scope>
</reference>
<dbReference type="PANTHER" id="PTHR37984:SF5">
    <property type="entry name" value="PROTEIN NYNRIN-LIKE"/>
    <property type="match status" value="1"/>
</dbReference>
<keyword evidence="10" id="KW-0695">RNA-directed DNA polymerase</keyword>
<accession>A0A699GR86</accession>
<keyword evidence="1" id="KW-0645">Protease</keyword>
<dbReference type="SUPFAM" id="SSF53098">
    <property type="entry name" value="Ribonuclease H-like"/>
    <property type="match status" value="1"/>
</dbReference>
<dbReference type="Gene3D" id="4.10.60.10">
    <property type="entry name" value="Zinc finger, CCHC-type"/>
    <property type="match status" value="1"/>
</dbReference>
<dbReference type="GO" id="GO:0006508">
    <property type="term" value="P:proteolysis"/>
    <property type="evidence" value="ECO:0007669"/>
    <property type="project" value="UniProtKB-KW"/>
</dbReference>
<proteinExistence type="predicted"/>
<keyword evidence="2" id="KW-0064">Aspartyl protease</keyword>
<dbReference type="GO" id="GO:0008270">
    <property type="term" value="F:zinc ion binding"/>
    <property type="evidence" value="ECO:0007669"/>
    <property type="project" value="UniProtKB-KW"/>
</dbReference>
<dbReference type="Pfam" id="PF00078">
    <property type="entry name" value="RVT_1"/>
    <property type="match status" value="1"/>
</dbReference>
<sequence>MEEQSCITIIITYYFSSRDPTAPILPAPSAVVAASSEFPLTHVVAPSEIHRRLAILIRFREDIPLGRLYRTHHGGPCRALTARKSVRPLPSHHLALRYTSQHLDHFTSGSSSSHSSSDHSLSRHSSSGHSLFGHTPPDTTDADTSTLPRFVHPSLARTPWCSEAYLCWRSSLLSTMYLLTTFESSTRDSSFESSARPSPKRCRSLAAIVISYIHTTRALVPSCADLLPPRKRFRDSISPEDSVEEDIDTDVLEDIKADAIAIEVALDRDVEVRIDVGDCAANALEAENQSQNGSDGNNRNGGNGNGENGNGENGNGGNGNPNENDRGARPVAREYMYQDFMKCQPLNFKGTKGVFRLIRWFEKMETMFHISNCLEKYQVKFATCTLLNSALTWWNSHKRTIRTEAAFSMSWRELMKLMAEVYCPRNKIQKMESKLWNLTVKNTDLAAYTQRFIELTMMCTKMVLEEEDRVEKFIGGLPDNIQGNPPFKMPNVGWQNMARAYTASNNERKPYNGPLPLCNKCKLQNKGPCTVRYRKCNKVEHLTQDCKVTNSTTSTQRGQIVNQRVVTCFECGRQGHYKSDCPKLKDQNRKTKLETRMVLVLFVKKKDGYFRICIDYRELNKLTVKNRYPFTRIYDLFDQLQGSRVYSKIDLRSGYHQLRVQEEDIPKIVFRTHYGHYEFQVMPFGLTNAPTIFMDLINRVCKPYLNKFVIIFFDDILIYFKSKKDHAEHLKSILELLKKEELYAKFSKYDFWLSRKNVKFDLSEKAEAAFQLLKQKLCSAPILALPEGSENFMVYCGASRKGLGVILMQREKVIAYASRQLKIHEKNYTTHDLELGVVVFALKISWIPCRGNLRELIMHESHKSKYSIHPGSDKMYQDLKKLYWWSNMKAKIATFVSKCLTCAKFKAECQKPSGLLVQPVIPVWKWENITMDFVAKLPKTSTGQDTIWVIVDRLTKSAYFLPMKETDSMEKLTRQYLKEVVSSHGVSVSIISDRDSKFTSHIWKLLNKALGTQLDMSTAYHPQTDGQSERTIQTLEDMMRACVIDFGKGWDRHLPLVEFGDAQLTGPEIVYETTEKVIQIKKYEPQAIPLDEIQIDDKLNFIEEPVKIMD</sequence>
<feature type="compositionally biased region" description="Gly residues" evidence="6">
    <location>
        <begin position="299"/>
        <end position="319"/>
    </location>
</feature>
<keyword evidence="3" id="KW-0238">DNA-binding</keyword>
<dbReference type="InterPro" id="IPR036875">
    <property type="entry name" value="Znf_CCHC_sf"/>
</dbReference>
<dbReference type="PROSITE" id="PS50878">
    <property type="entry name" value="RT_POL"/>
    <property type="match status" value="1"/>
</dbReference>